<protein>
    <submittedName>
        <fullName evidence="1">Uncharacterized protein</fullName>
    </submittedName>
</protein>
<evidence type="ECO:0000313" key="1">
    <source>
        <dbReference type="EMBL" id="TNN40028.1"/>
    </source>
</evidence>
<organism evidence="1 2">
    <name type="scientific">Liparis tanakae</name>
    <name type="common">Tanaka's snailfish</name>
    <dbReference type="NCBI Taxonomy" id="230148"/>
    <lineage>
        <taxon>Eukaryota</taxon>
        <taxon>Metazoa</taxon>
        <taxon>Chordata</taxon>
        <taxon>Craniata</taxon>
        <taxon>Vertebrata</taxon>
        <taxon>Euteleostomi</taxon>
        <taxon>Actinopterygii</taxon>
        <taxon>Neopterygii</taxon>
        <taxon>Teleostei</taxon>
        <taxon>Neoteleostei</taxon>
        <taxon>Acanthomorphata</taxon>
        <taxon>Eupercaria</taxon>
        <taxon>Perciformes</taxon>
        <taxon>Cottioidei</taxon>
        <taxon>Cottales</taxon>
        <taxon>Liparidae</taxon>
        <taxon>Liparis</taxon>
    </lineage>
</organism>
<sequence>MEPTAPRAMRPREAHLLLGRGYDTGWKDGTSNTEPPVKRARVVGGDVIRDEEDMRNVFPRMHN</sequence>
<dbReference type="AlphaFoldDB" id="A0A4Z2FFU1"/>
<dbReference type="EMBL" id="SRLO01001225">
    <property type="protein sequence ID" value="TNN40028.1"/>
    <property type="molecule type" value="Genomic_DNA"/>
</dbReference>
<accession>A0A4Z2FFU1</accession>
<keyword evidence="2" id="KW-1185">Reference proteome</keyword>
<gene>
    <name evidence="1" type="ORF">EYF80_049805</name>
</gene>
<dbReference type="Proteomes" id="UP000314294">
    <property type="component" value="Unassembled WGS sequence"/>
</dbReference>
<proteinExistence type="predicted"/>
<reference evidence="1 2" key="1">
    <citation type="submission" date="2019-03" db="EMBL/GenBank/DDBJ databases">
        <title>First draft genome of Liparis tanakae, snailfish: a comprehensive survey of snailfish specific genes.</title>
        <authorList>
            <person name="Kim W."/>
            <person name="Song I."/>
            <person name="Jeong J.-H."/>
            <person name="Kim D."/>
            <person name="Kim S."/>
            <person name="Ryu S."/>
            <person name="Song J.Y."/>
            <person name="Lee S.K."/>
        </authorList>
    </citation>
    <scope>NUCLEOTIDE SEQUENCE [LARGE SCALE GENOMIC DNA]</scope>
    <source>
        <tissue evidence="1">Muscle</tissue>
    </source>
</reference>
<name>A0A4Z2FFU1_9TELE</name>
<comment type="caution">
    <text evidence="1">The sequence shown here is derived from an EMBL/GenBank/DDBJ whole genome shotgun (WGS) entry which is preliminary data.</text>
</comment>
<evidence type="ECO:0000313" key="2">
    <source>
        <dbReference type="Proteomes" id="UP000314294"/>
    </source>
</evidence>